<dbReference type="AlphaFoldDB" id="A0A853FLQ8"/>
<dbReference type="PANTHER" id="PTHR43236:SF1">
    <property type="entry name" value="BLL7220 PROTEIN"/>
    <property type="match status" value="1"/>
</dbReference>
<dbReference type="PROSITE" id="PS50943">
    <property type="entry name" value="HTH_CROC1"/>
    <property type="match status" value="1"/>
</dbReference>
<dbReference type="CDD" id="cd00093">
    <property type="entry name" value="HTH_XRE"/>
    <property type="match status" value="1"/>
</dbReference>
<dbReference type="Proteomes" id="UP000580517">
    <property type="component" value="Unassembled WGS sequence"/>
</dbReference>
<evidence type="ECO:0000313" key="4">
    <source>
        <dbReference type="Proteomes" id="UP000580517"/>
    </source>
</evidence>
<proteinExistence type="inferred from homology"/>
<dbReference type="OrthoDB" id="9794834at2"/>
<dbReference type="Gene3D" id="1.10.10.2910">
    <property type="match status" value="1"/>
</dbReference>
<sequence length="378" mass="42924">MNLQTLGTKLSKYRSQVTQTVEEVAKATGIESSRVRSIESGVQEPTGDEILILADHYRCDFKFFISDEQSTPFEQTEILYRAHGRDFSKEDRIAIQEFLYLCDTEEFLMQELGRRTQPFSFQRTGTYLKGHGEAAAAAFRTAMGHNDRQVPRDIYEEFRSAGVHVFRRKLGNSAISGLFIMHPTAGKCALVNYSEDIYRQRFSAAHEMAHAIFDSASGPRVTYFQTQGLDMLEVRANRFASCYLMPPEVLRRLPEPIVWSEADAQRWANEFRVSCDALGIALKEAKLADARSSKRIRGYRVPRESKLDPELPDSLNDAQRKRKTALLERGLSDHYVGLCFDGYKQGVISLGRLAEALLCSRAELSELSKLYGRSLYVN</sequence>
<evidence type="ECO:0000256" key="1">
    <source>
        <dbReference type="ARBA" id="ARBA00007227"/>
    </source>
</evidence>
<reference evidence="3 4" key="1">
    <citation type="submission" date="2020-07" db="EMBL/GenBank/DDBJ databases">
        <title>Taxonomic revisions and descriptions of new bacterial species based on genomic comparisons in the high-G+C-content subgroup of the family Alcaligenaceae.</title>
        <authorList>
            <person name="Szabo A."/>
            <person name="Felfoldi T."/>
        </authorList>
    </citation>
    <scope>NUCLEOTIDE SEQUENCE [LARGE SCALE GENOMIC DNA]</scope>
    <source>
        <strain evidence="3 4">DSM 25264</strain>
    </source>
</reference>
<protein>
    <submittedName>
        <fullName evidence="3">ImmA/IrrE family metallo-endopeptidase</fullName>
    </submittedName>
</protein>
<dbReference type="Pfam" id="PF13560">
    <property type="entry name" value="HTH_31"/>
    <property type="match status" value="1"/>
</dbReference>
<organism evidence="3 4">
    <name type="scientific">Allopusillimonas soli</name>
    <dbReference type="NCBI Taxonomy" id="659016"/>
    <lineage>
        <taxon>Bacteria</taxon>
        <taxon>Pseudomonadati</taxon>
        <taxon>Pseudomonadota</taxon>
        <taxon>Betaproteobacteria</taxon>
        <taxon>Burkholderiales</taxon>
        <taxon>Alcaligenaceae</taxon>
        <taxon>Allopusillimonas</taxon>
    </lineage>
</organism>
<dbReference type="InterPro" id="IPR001387">
    <property type="entry name" value="Cro/C1-type_HTH"/>
</dbReference>
<keyword evidence="4" id="KW-1185">Reference proteome</keyword>
<name>A0A853FLQ8_9BURK</name>
<comment type="similarity">
    <text evidence="1">Belongs to the short-chain fatty acyl-CoA assimilation regulator (ScfR) family.</text>
</comment>
<dbReference type="Pfam" id="PF06114">
    <property type="entry name" value="Peptidase_M78"/>
    <property type="match status" value="1"/>
</dbReference>
<dbReference type="InterPro" id="IPR010359">
    <property type="entry name" value="IrrE_HExxH"/>
</dbReference>
<dbReference type="EMBL" id="JACCEW010000007">
    <property type="protein sequence ID" value="NYT38836.1"/>
    <property type="molecule type" value="Genomic_DNA"/>
</dbReference>
<gene>
    <name evidence="3" type="ORF">H0A68_18310</name>
</gene>
<dbReference type="InterPro" id="IPR052345">
    <property type="entry name" value="Rad_response_metalloprotease"/>
</dbReference>
<evidence type="ECO:0000313" key="3">
    <source>
        <dbReference type="EMBL" id="NYT38836.1"/>
    </source>
</evidence>
<dbReference type="Gene3D" id="1.10.260.40">
    <property type="entry name" value="lambda repressor-like DNA-binding domains"/>
    <property type="match status" value="1"/>
</dbReference>
<dbReference type="SMART" id="SM00530">
    <property type="entry name" value="HTH_XRE"/>
    <property type="match status" value="1"/>
</dbReference>
<dbReference type="PANTHER" id="PTHR43236">
    <property type="entry name" value="ANTITOXIN HIGA1"/>
    <property type="match status" value="1"/>
</dbReference>
<accession>A0A853FLQ8</accession>
<dbReference type="GO" id="GO:0003677">
    <property type="term" value="F:DNA binding"/>
    <property type="evidence" value="ECO:0007669"/>
    <property type="project" value="InterPro"/>
</dbReference>
<evidence type="ECO:0000259" key="2">
    <source>
        <dbReference type="PROSITE" id="PS50943"/>
    </source>
</evidence>
<dbReference type="InterPro" id="IPR010982">
    <property type="entry name" value="Lambda_DNA-bd_dom_sf"/>
</dbReference>
<feature type="domain" description="HTH cro/C1-type" evidence="2">
    <location>
        <begin position="20"/>
        <end position="64"/>
    </location>
</feature>
<comment type="caution">
    <text evidence="3">The sequence shown here is derived from an EMBL/GenBank/DDBJ whole genome shotgun (WGS) entry which is preliminary data.</text>
</comment>
<dbReference type="SUPFAM" id="SSF47413">
    <property type="entry name" value="lambda repressor-like DNA-binding domains"/>
    <property type="match status" value="1"/>
</dbReference>